<keyword evidence="3" id="KW-0143">Chaperone</keyword>
<reference evidence="4 5" key="1">
    <citation type="submission" date="2017-04" db="EMBL/GenBank/DDBJ databases">
        <title>Genome sequencing of [Candida] sorbophila.</title>
        <authorList>
            <person name="Ahn J.O."/>
        </authorList>
    </citation>
    <scope>NUCLEOTIDE SEQUENCE [LARGE SCALE GENOMIC DNA]</scope>
    <source>
        <strain evidence="4 5">DS02</strain>
    </source>
</reference>
<keyword evidence="3" id="KW-0999">Mitochondrion inner membrane</keyword>
<dbReference type="InterPro" id="IPR013892">
    <property type="entry name" value="Cyt_c_biogenesis_Cmc1-like"/>
</dbReference>
<evidence type="ECO:0000313" key="5">
    <source>
        <dbReference type="Proteomes" id="UP000238350"/>
    </source>
</evidence>
<keyword evidence="3" id="KW-0496">Mitochondrion</keyword>
<evidence type="ECO:0000256" key="2">
    <source>
        <dbReference type="ARBA" id="ARBA00023157"/>
    </source>
</evidence>
<dbReference type="Proteomes" id="UP000238350">
    <property type="component" value="Unassembled WGS sequence"/>
</dbReference>
<gene>
    <name evidence="4" type="ORF">B9G98_00188</name>
</gene>
<evidence type="ECO:0000256" key="1">
    <source>
        <dbReference type="ARBA" id="ARBA00007347"/>
    </source>
</evidence>
<evidence type="ECO:0000313" key="4">
    <source>
        <dbReference type="EMBL" id="PRT52568.1"/>
    </source>
</evidence>
<evidence type="ECO:0000256" key="3">
    <source>
        <dbReference type="RuleBase" id="RU364104"/>
    </source>
</evidence>
<comment type="function">
    <text evidence="3">Required for mitochondrial cytochrome c oxidase (COX) assembly and respiration.</text>
</comment>
<proteinExistence type="inferred from homology"/>
<sequence>MPVTDDFGNSAETPVPAWFLAPYEETEIRKRCQDQAQEECKTQFIKFGECAQNHQLLFPWKCADLKKELLDCVAYWGANDKFEDLRVEFIMEKKRKLAEEGKV</sequence>
<dbReference type="GO" id="GO:0005743">
    <property type="term" value="C:mitochondrial inner membrane"/>
    <property type="evidence" value="ECO:0007669"/>
    <property type="project" value="UniProtKB-SubCell"/>
</dbReference>
<comment type="similarity">
    <text evidence="1 3">Belongs to the CMC family.</text>
</comment>
<dbReference type="AlphaFoldDB" id="A0A2T0FC41"/>
<dbReference type="OrthoDB" id="6224010at2759"/>
<accession>A0A2T0FC41</accession>
<keyword evidence="5" id="KW-1185">Reference proteome</keyword>
<keyword evidence="3" id="KW-0472">Membrane</keyword>
<dbReference type="RefSeq" id="XP_024662514.1">
    <property type="nucleotide sequence ID" value="XM_024806746.1"/>
</dbReference>
<protein>
    <recommendedName>
        <fullName evidence="3">COX assembly mitochondrial protein</fullName>
    </recommendedName>
</protein>
<dbReference type="EMBL" id="NDIQ01000001">
    <property type="protein sequence ID" value="PRT52568.1"/>
    <property type="molecule type" value="Genomic_DNA"/>
</dbReference>
<comment type="subcellular location">
    <subcellularLocation>
        <location evidence="3">Mitochondrion inner membrane</location>
    </subcellularLocation>
</comment>
<name>A0A2T0FC41_9ASCO</name>
<comment type="caution">
    <text evidence="4">The sequence shown here is derived from an EMBL/GenBank/DDBJ whole genome shotgun (WGS) entry which is preliminary data.</text>
</comment>
<organism evidence="4 5">
    <name type="scientific">Wickerhamiella sorbophila</name>
    <dbReference type="NCBI Taxonomy" id="45607"/>
    <lineage>
        <taxon>Eukaryota</taxon>
        <taxon>Fungi</taxon>
        <taxon>Dikarya</taxon>
        <taxon>Ascomycota</taxon>
        <taxon>Saccharomycotina</taxon>
        <taxon>Dipodascomycetes</taxon>
        <taxon>Dipodascales</taxon>
        <taxon>Trichomonascaceae</taxon>
        <taxon>Wickerhamiella</taxon>
    </lineage>
</organism>
<dbReference type="Pfam" id="PF08583">
    <property type="entry name" value="Cmc1"/>
    <property type="match status" value="1"/>
</dbReference>
<dbReference type="PROSITE" id="PS51808">
    <property type="entry name" value="CHCH"/>
    <property type="match status" value="1"/>
</dbReference>
<keyword evidence="2" id="KW-1015">Disulfide bond</keyword>
<dbReference type="GeneID" id="36513937"/>